<dbReference type="EMBL" id="SWJQ01000259">
    <property type="protein sequence ID" value="TRZ17572.1"/>
    <property type="molecule type" value="Genomic_DNA"/>
</dbReference>
<reference evidence="1" key="1">
    <citation type="submission" date="2019-04" db="EMBL/GenBank/DDBJ databases">
        <title>Genome assembly of Zosterops borbonicus 15179.</title>
        <authorList>
            <person name="Leroy T."/>
            <person name="Anselmetti Y."/>
            <person name="Tilak M.-K."/>
            <person name="Nabholz B."/>
        </authorList>
    </citation>
    <scope>NUCLEOTIDE SEQUENCE</scope>
    <source>
        <strain evidence="1">HGM_15179</strain>
        <tissue evidence="1">Muscle</tissue>
    </source>
</reference>
<sequence>MVMQTVTLQPMEVYSETEIHLKSLDSPLSEQVDSQRRLQLLGKPVLGQAPGRTCGTMERGAHTGAGFLTGLVTLQRTCSGAVHKELQPMARTHIGKVHGRLYSCNRDSFGNQHQCNAAPAELSTGNYLNENNFLWNSIDHDKMTPKLNADTTGNTPPECQLPLGREVMQGFCNLSTRFKTLSSNGHGKLKIIVKKTTLIWFDLWKNTSSSFGKDHHYQLIKNLINPSTSQQGEFIIFGSNNEAILELQILEKNGYKIKGPKGGHTALEEIGIIYFEGDG</sequence>
<comment type="caution">
    <text evidence="1">The sequence shown here is derived from an EMBL/GenBank/DDBJ whole genome shotgun (WGS) entry which is preliminary data.</text>
</comment>
<organism evidence="1 2">
    <name type="scientific">Zosterops borbonicus</name>
    <dbReference type="NCBI Taxonomy" id="364589"/>
    <lineage>
        <taxon>Eukaryota</taxon>
        <taxon>Metazoa</taxon>
        <taxon>Chordata</taxon>
        <taxon>Craniata</taxon>
        <taxon>Vertebrata</taxon>
        <taxon>Euteleostomi</taxon>
        <taxon>Archelosauria</taxon>
        <taxon>Archosauria</taxon>
        <taxon>Dinosauria</taxon>
        <taxon>Saurischia</taxon>
        <taxon>Theropoda</taxon>
        <taxon>Coelurosauria</taxon>
        <taxon>Aves</taxon>
        <taxon>Neognathae</taxon>
        <taxon>Neoaves</taxon>
        <taxon>Telluraves</taxon>
        <taxon>Australaves</taxon>
        <taxon>Passeriformes</taxon>
        <taxon>Sylvioidea</taxon>
        <taxon>Zosteropidae</taxon>
        <taxon>Zosterops</taxon>
    </lineage>
</organism>
<dbReference type="OrthoDB" id="9397495at2759"/>
<dbReference type="AlphaFoldDB" id="A0A8K1GGB4"/>
<proteinExistence type="predicted"/>
<protein>
    <submittedName>
        <fullName evidence="1">Uncharacterized protein</fullName>
    </submittedName>
</protein>
<evidence type="ECO:0000313" key="1">
    <source>
        <dbReference type="EMBL" id="TRZ17572.1"/>
    </source>
</evidence>
<keyword evidence="2" id="KW-1185">Reference proteome</keyword>
<accession>A0A8K1GGB4</accession>
<dbReference type="Proteomes" id="UP000796761">
    <property type="component" value="Unassembled WGS sequence"/>
</dbReference>
<gene>
    <name evidence="1" type="ORF">HGM15179_009517</name>
</gene>
<name>A0A8K1GGB4_9PASS</name>
<evidence type="ECO:0000313" key="2">
    <source>
        <dbReference type="Proteomes" id="UP000796761"/>
    </source>
</evidence>